<comment type="caution">
    <text evidence="3">The sequence shown here is derived from an EMBL/GenBank/DDBJ whole genome shotgun (WGS) entry which is preliminary data.</text>
</comment>
<feature type="region of interest" description="Disordered" evidence="1">
    <location>
        <begin position="300"/>
        <end position="325"/>
    </location>
</feature>
<dbReference type="PANTHER" id="PTHR33525">
    <property type="match status" value="1"/>
</dbReference>
<evidence type="ECO:0000259" key="2">
    <source>
        <dbReference type="PROSITE" id="PS51833"/>
    </source>
</evidence>
<dbReference type="Proteomes" id="UP001595476">
    <property type="component" value="Unassembled WGS sequence"/>
</dbReference>
<dbReference type="EMBL" id="JBHRSZ010000007">
    <property type="protein sequence ID" value="MFC3152577.1"/>
    <property type="molecule type" value="Genomic_DNA"/>
</dbReference>
<dbReference type="Pfam" id="PF08668">
    <property type="entry name" value="HDOD"/>
    <property type="match status" value="1"/>
</dbReference>
<protein>
    <submittedName>
        <fullName evidence="3">HDOD domain-containing protein</fullName>
    </submittedName>
</protein>
<evidence type="ECO:0000256" key="1">
    <source>
        <dbReference type="SAM" id="MobiDB-lite"/>
    </source>
</evidence>
<accession>A0ABV7HMK2</accession>
<dbReference type="InterPro" id="IPR013976">
    <property type="entry name" value="HDOD"/>
</dbReference>
<evidence type="ECO:0000313" key="3">
    <source>
        <dbReference type="EMBL" id="MFC3152577.1"/>
    </source>
</evidence>
<proteinExistence type="predicted"/>
<reference evidence="4" key="1">
    <citation type="journal article" date="2019" name="Int. J. Syst. Evol. Microbiol.">
        <title>The Global Catalogue of Microorganisms (GCM) 10K type strain sequencing project: providing services to taxonomists for standard genome sequencing and annotation.</title>
        <authorList>
            <consortium name="The Broad Institute Genomics Platform"/>
            <consortium name="The Broad Institute Genome Sequencing Center for Infectious Disease"/>
            <person name="Wu L."/>
            <person name="Ma J."/>
        </authorList>
    </citation>
    <scope>NUCLEOTIDE SEQUENCE [LARGE SCALE GENOMIC DNA]</scope>
    <source>
        <strain evidence="4">KCTC 52438</strain>
    </source>
</reference>
<dbReference type="InterPro" id="IPR052340">
    <property type="entry name" value="RNase_Y/CdgJ"/>
</dbReference>
<dbReference type="RefSeq" id="WP_386722507.1">
    <property type="nucleotide sequence ID" value="NZ_JBHRSZ010000007.1"/>
</dbReference>
<dbReference type="SUPFAM" id="SSF109604">
    <property type="entry name" value="HD-domain/PDEase-like"/>
    <property type="match status" value="1"/>
</dbReference>
<keyword evidence="4" id="KW-1185">Reference proteome</keyword>
<name>A0ABV7HMK2_9GAMM</name>
<dbReference type="Gene3D" id="1.10.3210.10">
    <property type="entry name" value="Hypothetical protein af1432"/>
    <property type="match status" value="1"/>
</dbReference>
<gene>
    <name evidence="3" type="ORF">ACFOEK_16190</name>
</gene>
<evidence type="ECO:0000313" key="4">
    <source>
        <dbReference type="Proteomes" id="UP001595476"/>
    </source>
</evidence>
<organism evidence="3 4">
    <name type="scientific">Litoribrevibacter euphylliae</name>
    <dbReference type="NCBI Taxonomy" id="1834034"/>
    <lineage>
        <taxon>Bacteria</taxon>
        <taxon>Pseudomonadati</taxon>
        <taxon>Pseudomonadota</taxon>
        <taxon>Gammaproteobacteria</taxon>
        <taxon>Oceanospirillales</taxon>
        <taxon>Oceanospirillaceae</taxon>
        <taxon>Litoribrevibacter</taxon>
    </lineage>
</organism>
<feature type="domain" description="HDOD" evidence="2">
    <location>
        <begin position="21"/>
        <end position="212"/>
    </location>
</feature>
<sequence length="330" mass="36212">MWRSGIQFKVYQDILAGKIKLPNLPDTTMKLRHTLANPNFRVKDLLPPLHANPEIASVIMQAANSTAFYGTRPSSDLNGAIIRLGTTSVTSIVLTHSMETTFVKRSLPSRHVIRALWQENLRIGSLSSAIASRIADYGVRVDADLALLAGSMYHVGTLMLLSYLQNNKMAVPSPEEIDDIPSQISSNIGVVLAKHWQMDEQVVNCIRHRDQFEELTSGPFNLVDVFQFATLIHRIRDKNDLSLPQLEKTVPVKKAALHGILGESLDHFVTLVDAKANLLLNTLSGKGNAMEQPPVTSAADRYGLTSQSSTSDSQSSGKVTPISAARRYCA</sequence>
<dbReference type="PROSITE" id="PS51833">
    <property type="entry name" value="HDOD"/>
    <property type="match status" value="1"/>
</dbReference>
<dbReference type="PANTHER" id="PTHR33525:SF3">
    <property type="entry name" value="RIBONUCLEASE Y"/>
    <property type="match status" value="1"/>
</dbReference>
<feature type="compositionally biased region" description="Low complexity" evidence="1">
    <location>
        <begin position="305"/>
        <end position="316"/>
    </location>
</feature>